<dbReference type="SUPFAM" id="SSF47473">
    <property type="entry name" value="EF-hand"/>
    <property type="match status" value="1"/>
</dbReference>
<dbReference type="AlphaFoldDB" id="A0A815NY05"/>
<dbReference type="EMBL" id="CAJNOJ010000417">
    <property type="protein sequence ID" value="CAF1440939.1"/>
    <property type="molecule type" value="Genomic_DNA"/>
</dbReference>
<evidence type="ECO:0008006" key="3">
    <source>
        <dbReference type="Google" id="ProtNLM"/>
    </source>
</evidence>
<protein>
    <recommendedName>
        <fullName evidence="3">EF-hand domain-containing protein</fullName>
    </recommendedName>
</protein>
<reference evidence="1" key="1">
    <citation type="submission" date="2021-02" db="EMBL/GenBank/DDBJ databases">
        <authorList>
            <person name="Nowell W R."/>
        </authorList>
    </citation>
    <scope>NUCLEOTIDE SEQUENCE</scope>
</reference>
<comment type="caution">
    <text evidence="1">The sequence shown here is derived from an EMBL/GenBank/DDBJ whole genome shotgun (WGS) entry which is preliminary data.</text>
</comment>
<name>A0A815NY05_ADIRI</name>
<sequence>MCRLDTSGDGFLTLDKFKDSIEKILSIRMGPELARQIDINKFSEQIFEQCGLHPTKKISKEQFIEGCKKNKEFISFLTGEK</sequence>
<dbReference type="OrthoDB" id="10318513at2759"/>
<dbReference type="Gene3D" id="1.10.238.10">
    <property type="entry name" value="EF-hand"/>
    <property type="match status" value="1"/>
</dbReference>
<proteinExistence type="predicted"/>
<evidence type="ECO:0000313" key="1">
    <source>
        <dbReference type="EMBL" id="CAF1440939.1"/>
    </source>
</evidence>
<gene>
    <name evidence="1" type="ORF">EDS130_LOCUS38865</name>
</gene>
<dbReference type="Proteomes" id="UP000663852">
    <property type="component" value="Unassembled WGS sequence"/>
</dbReference>
<dbReference type="InterPro" id="IPR011992">
    <property type="entry name" value="EF-hand-dom_pair"/>
</dbReference>
<organism evidence="1 2">
    <name type="scientific">Adineta ricciae</name>
    <name type="common">Rotifer</name>
    <dbReference type="NCBI Taxonomy" id="249248"/>
    <lineage>
        <taxon>Eukaryota</taxon>
        <taxon>Metazoa</taxon>
        <taxon>Spiralia</taxon>
        <taxon>Gnathifera</taxon>
        <taxon>Rotifera</taxon>
        <taxon>Eurotatoria</taxon>
        <taxon>Bdelloidea</taxon>
        <taxon>Adinetida</taxon>
        <taxon>Adinetidae</taxon>
        <taxon>Adineta</taxon>
    </lineage>
</organism>
<evidence type="ECO:0000313" key="2">
    <source>
        <dbReference type="Proteomes" id="UP000663852"/>
    </source>
</evidence>
<accession>A0A815NY05</accession>